<keyword evidence="2" id="KW-1185">Reference proteome</keyword>
<evidence type="ECO:0000313" key="1">
    <source>
        <dbReference type="EMBL" id="EDY18970.1"/>
    </source>
</evidence>
<name>B4D3Z0_9BACT</name>
<gene>
    <name evidence="1" type="ORF">CfE428DRAFT_3628</name>
</gene>
<dbReference type="STRING" id="497964.CfE428DRAFT_3628"/>
<dbReference type="EMBL" id="ABVL01000010">
    <property type="protein sequence ID" value="EDY18970.1"/>
    <property type="molecule type" value="Genomic_DNA"/>
</dbReference>
<comment type="caution">
    <text evidence="1">The sequence shown here is derived from an EMBL/GenBank/DDBJ whole genome shotgun (WGS) entry which is preliminary data.</text>
</comment>
<dbReference type="InParanoid" id="B4D3Z0"/>
<dbReference type="Proteomes" id="UP000005824">
    <property type="component" value="Unassembled WGS sequence"/>
</dbReference>
<reference evidence="1 2" key="1">
    <citation type="journal article" date="2011" name="J. Bacteriol.">
        <title>Genome sequence of Chthoniobacter flavus Ellin428, an aerobic heterotrophic soil bacterium.</title>
        <authorList>
            <person name="Kant R."/>
            <person name="van Passel M.W."/>
            <person name="Palva A."/>
            <person name="Lucas S."/>
            <person name="Lapidus A."/>
            <person name="Glavina Del Rio T."/>
            <person name="Dalin E."/>
            <person name="Tice H."/>
            <person name="Bruce D."/>
            <person name="Goodwin L."/>
            <person name="Pitluck S."/>
            <person name="Larimer F.W."/>
            <person name="Land M.L."/>
            <person name="Hauser L."/>
            <person name="Sangwan P."/>
            <person name="de Vos W.M."/>
            <person name="Janssen P.H."/>
            <person name="Smidt H."/>
        </authorList>
    </citation>
    <scope>NUCLEOTIDE SEQUENCE [LARGE SCALE GENOMIC DNA]</scope>
    <source>
        <strain evidence="1 2">Ellin428</strain>
    </source>
</reference>
<organism evidence="1 2">
    <name type="scientific">Chthoniobacter flavus Ellin428</name>
    <dbReference type="NCBI Taxonomy" id="497964"/>
    <lineage>
        <taxon>Bacteria</taxon>
        <taxon>Pseudomonadati</taxon>
        <taxon>Verrucomicrobiota</taxon>
        <taxon>Spartobacteria</taxon>
        <taxon>Chthoniobacterales</taxon>
        <taxon>Chthoniobacteraceae</taxon>
        <taxon>Chthoniobacter</taxon>
    </lineage>
</organism>
<protein>
    <submittedName>
        <fullName evidence="1">Uncharacterized protein</fullName>
    </submittedName>
</protein>
<sequence>MHWNANTHIKVYVRVFLFGESPQSVARAVLKAAVEDFLEQNGISRLTTFEADLFCVESYLVAENRVDENGCVDGLS</sequence>
<accession>B4D3Z0</accession>
<evidence type="ECO:0000313" key="2">
    <source>
        <dbReference type="Proteomes" id="UP000005824"/>
    </source>
</evidence>
<proteinExistence type="predicted"/>
<dbReference type="AlphaFoldDB" id="B4D3Z0"/>